<evidence type="ECO:0000313" key="2">
    <source>
        <dbReference type="EMBL" id="BAJ97402.1"/>
    </source>
</evidence>
<feature type="region of interest" description="Disordered" evidence="1">
    <location>
        <begin position="1"/>
        <end position="26"/>
    </location>
</feature>
<dbReference type="AlphaFoldDB" id="F2DQN1"/>
<name>F2DQN1_HORVV</name>
<organism evidence="2">
    <name type="scientific">Hordeum vulgare subsp. vulgare</name>
    <name type="common">Domesticated barley</name>
    <dbReference type="NCBI Taxonomy" id="112509"/>
    <lineage>
        <taxon>Eukaryota</taxon>
        <taxon>Viridiplantae</taxon>
        <taxon>Streptophyta</taxon>
        <taxon>Embryophyta</taxon>
        <taxon>Tracheophyta</taxon>
        <taxon>Spermatophyta</taxon>
        <taxon>Magnoliopsida</taxon>
        <taxon>Liliopsida</taxon>
        <taxon>Poales</taxon>
        <taxon>Poaceae</taxon>
        <taxon>BOP clade</taxon>
        <taxon>Pooideae</taxon>
        <taxon>Triticodae</taxon>
        <taxon>Triticeae</taxon>
        <taxon>Hordeinae</taxon>
        <taxon>Hordeum</taxon>
    </lineage>
</organism>
<dbReference type="EMBL" id="AK366199">
    <property type="protein sequence ID" value="BAJ97402.1"/>
    <property type="molecule type" value="mRNA"/>
</dbReference>
<reference evidence="2" key="1">
    <citation type="journal article" date="2011" name="Plant Physiol.">
        <title>Comprehensive sequence analysis of 24,783 barley full-length cDNAs derived from 12 clone libraries.</title>
        <authorList>
            <person name="Matsumoto T."/>
            <person name="Tanaka T."/>
            <person name="Sakai H."/>
            <person name="Amano N."/>
            <person name="Kanamori H."/>
            <person name="Kurita K."/>
            <person name="Kikuta A."/>
            <person name="Kamiya K."/>
            <person name="Yamamoto M."/>
            <person name="Ikawa H."/>
            <person name="Fujii N."/>
            <person name="Hori K."/>
            <person name="Itoh T."/>
            <person name="Sato K."/>
        </authorList>
    </citation>
    <scope>NUCLEOTIDE SEQUENCE</scope>
    <source>
        <tissue evidence="2">Shoot and root</tissue>
    </source>
</reference>
<evidence type="ECO:0000256" key="1">
    <source>
        <dbReference type="SAM" id="MobiDB-lite"/>
    </source>
</evidence>
<proteinExistence type="evidence at transcript level"/>
<accession>F2DQN1</accession>
<sequence>MSVAKEQWRNLTQKIEPRPPQPELRPIIGDEVDKVWKPLAVDPKAINTDPLAEFEPLDEEDVVPLHENRPTFPKRDRLHRMAEDILTWHEQSVFYFRAKVDLAALAFRDYDPDDKKRNMHRYMQLNILWQWEDLVTRDTGEGENTYCFFKYRFKMGNHKLRLQAAPMGPASLFDMRWVWRPSDHLHFTFHTRPATLDTETPLGYKFYFRNNLWETGTARQHTELIVNVGWPSFRLALSHEFSQNCSSISVLQKVHPRLVLGFEAKYPRKLRLPQPVGFINPAPIFTAIIRYFSWRNPFALVTEFSHQYGALQLRASYVKDLSAVSQLHVFPRYERWIVGGALWSNFYPSSLLNVYKSSYLAVGYSYTNYWSGYNVKAVIDSELNMKTEMSTGWVKNVDVTLQLSAACGFDDPDSVIARPVAQDRLGWALGFTWFT</sequence>
<protein>
    <submittedName>
        <fullName evidence="2">Predicted protein</fullName>
    </submittedName>
</protein>